<feature type="transmembrane region" description="Helical" evidence="1">
    <location>
        <begin position="51"/>
        <end position="67"/>
    </location>
</feature>
<name>A0A1D2VEJ1_9ASCO</name>
<sequence>MMTTGRRSKTIVCCRLFFAKFGLLQIGGFLFPVQLPMYSRPKIKRFPQRSMIKSLISFGFFYFAVLTE</sequence>
<dbReference type="Proteomes" id="UP000095038">
    <property type="component" value="Unassembled WGS sequence"/>
</dbReference>
<evidence type="ECO:0000313" key="3">
    <source>
        <dbReference type="Proteomes" id="UP000095038"/>
    </source>
</evidence>
<proteinExistence type="predicted"/>
<evidence type="ECO:0000313" key="2">
    <source>
        <dbReference type="EMBL" id="ODV60118.1"/>
    </source>
</evidence>
<dbReference type="GeneID" id="30967191"/>
<dbReference type="AlphaFoldDB" id="A0A1D2VEJ1"/>
<reference evidence="3" key="1">
    <citation type="submission" date="2016-05" db="EMBL/GenBank/DDBJ databases">
        <title>Comparative genomics of biotechnologically important yeasts.</title>
        <authorList>
            <consortium name="DOE Joint Genome Institute"/>
            <person name="Riley R."/>
            <person name="Haridas S."/>
            <person name="Wolfe K.H."/>
            <person name="Lopes M.R."/>
            <person name="Hittinger C.T."/>
            <person name="Goker M."/>
            <person name="Salamov A."/>
            <person name="Wisecaver J."/>
            <person name="Long T.M."/>
            <person name="Aerts A.L."/>
            <person name="Barry K."/>
            <person name="Choi C."/>
            <person name="Clum A."/>
            <person name="Coughlan A.Y."/>
            <person name="Deshpande S."/>
            <person name="Douglass A.P."/>
            <person name="Hanson S.J."/>
            <person name="Klenk H.-P."/>
            <person name="Labutti K."/>
            <person name="Lapidus A."/>
            <person name="Lindquist E."/>
            <person name="Lipzen A."/>
            <person name="Meier-Kolthoff J.P."/>
            <person name="Ohm R.A."/>
            <person name="Otillar R.P."/>
            <person name="Pangilinan J."/>
            <person name="Peng Y."/>
            <person name="Rokas A."/>
            <person name="Rosa C.A."/>
            <person name="Scheuner C."/>
            <person name="Sibirny A.A."/>
            <person name="Slot J.C."/>
            <person name="Stielow J.B."/>
            <person name="Sun H."/>
            <person name="Kurtzman C.P."/>
            <person name="Blackwell M."/>
            <person name="Grigoriev I.V."/>
            <person name="Jeffries T.W."/>
        </authorList>
    </citation>
    <scope>NUCLEOTIDE SEQUENCE [LARGE SCALE GENOMIC DNA]</scope>
    <source>
        <strain evidence="3">DSM 1968</strain>
    </source>
</reference>
<dbReference type="EMBL" id="KV454483">
    <property type="protein sequence ID" value="ODV60118.1"/>
    <property type="molecule type" value="Genomic_DNA"/>
</dbReference>
<accession>A0A1D2VEJ1</accession>
<organism evidence="2 3">
    <name type="scientific">Ascoidea rubescens DSM 1968</name>
    <dbReference type="NCBI Taxonomy" id="1344418"/>
    <lineage>
        <taxon>Eukaryota</taxon>
        <taxon>Fungi</taxon>
        <taxon>Dikarya</taxon>
        <taxon>Ascomycota</taxon>
        <taxon>Saccharomycotina</taxon>
        <taxon>Saccharomycetes</taxon>
        <taxon>Ascoideaceae</taxon>
        <taxon>Ascoidea</taxon>
    </lineage>
</organism>
<dbReference type="RefSeq" id="XP_020046425.1">
    <property type="nucleotide sequence ID" value="XM_020193555.1"/>
</dbReference>
<protein>
    <submittedName>
        <fullName evidence="2">Uncharacterized protein</fullName>
    </submittedName>
</protein>
<gene>
    <name evidence="2" type="ORF">ASCRUDRAFT_76629</name>
</gene>
<evidence type="ECO:0000256" key="1">
    <source>
        <dbReference type="SAM" id="Phobius"/>
    </source>
</evidence>
<keyword evidence="1" id="KW-0812">Transmembrane</keyword>
<keyword evidence="3" id="KW-1185">Reference proteome</keyword>
<keyword evidence="1" id="KW-0472">Membrane</keyword>
<dbReference type="InParanoid" id="A0A1D2VEJ1"/>
<feature type="transmembrane region" description="Helical" evidence="1">
    <location>
        <begin position="12"/>
        <end position="31"/>
    </location>
</feature>
<keyword evidence="1" id="KW-1133">Transmembrane helix</keyword>